<dbReference type="KEGG" id="vpo:Kpol_1050p98"/>
<evidence type="ECO:0000256" key="7">
    <source>
        <dbReference type="ARBA" id="ARBA00031344"/>
    </source>
</evidence>
<organism evidence="11">
    <name type="scientific">Vanderwaltozyma polyspora (strain ATCC 22028 / DSM 70294 / BCRC 21397 / CBS 2163 / NBRC 10782 / NRRL Y-8283 / UCD 57-17)</name>
    <name type="common">Kluyveromyces polysporus</name>
    <dbReference type="NCBI Taxonomy" id="436907"/>
    <lineage>
        <taxon>Eukaryota</taxon>
        <taxon>Fungi</taxon>
        <taxon>Dikarya</taxon>
        <taxon>Ascomycota</taxon>
        <taxon>Saccharomycotina</taxon>
        <taxon>Saccharomycetes</taxon>
        <taxon>Saccharomycetales</taxon>
        <taxon>Saccharomycetaceae</taxon>
        <taxon>Vanderwaltozyma</taxon>
    </lineage>
</organism>
<evidence type="ECO:0000256" key="3">
    <source>
        <dbReference type="ARBA" id="ARBA00022448"/>
    </source>
</evidence>
<sequence length="256" mass="29472">MGDEEGMVFDLPTSAEVNRDLFAEEVENLKGGYDDFDVDEFLMRNNFQYVQLDSLISDVSNLSREVVQALLSQVSDRYDDYMSFCKTFAGDDSETMMELQRTREDLHQFMSQLEQLASRDIPRTKEVVNDAIEYLQKIDEIVSLLKTHEDLKETLSVAKQLSDSLHHLCGNDDIDEKICNELTVRLHSLVHNSNKLLESLSTLDSPYVRHMRNEYHSLIQTFQIALKLLTARCLEDPKRYPLLSKTLIAILAETKA</sequence>
<dbReference type="InterPro" id="IPR054494">
    <property type="entry name" value="COG2_C"/>
</dbReference>
<dbReference type="Gene3D" id="1.20.58.1240">
    <property type="match status" value="1"/>
</dbReference>
<evidence type="ECO:0000313" key="11">
    <source>
        <dbReference type="Proteomes" id="UP000000267"/>
    </source>
</evidence>
<dbReference type="InParanoid" id="A7TEZ2"/>
<dbReference type="GO" id="GO:0000301">
    <property type="term" value="P:retrograde transport, vesicle recycling within Golgi"/>
    <property type="evidence" value="ECO:0007669"/>
    <property type="project" value="EnsemblFungi"/>
</dbReference>
<dbReference type="HOGENOM" id="CLU_095072_0_0_1"/>
<dbReference type="GO" id="GO:0006888">
    <property type="term" value="P:endoplasmic reticulum to Golgi vesicle-mediated transport"/>
    <property type="evidence" value="ECO:0007669"/>
    <property type="project" value="EnsemblFungi"/>
</dbReference>
<dbReference type="STRING" id="436907.A7TEZ2"/>
<proteinExistence type="predicted"/>
<dbReference type="PhylomeDB" id="A7TEZ2"/>
<comment type="subcellular location">
    <subcellularLocation>
        <location evidence="1">Golgi apparatus membrane</location>
        <topology evidence="1">Peripheral membrane protein</topology>
    </subcellularLocation>
</comment>
<evidence type="ECO:0000256" key="1">
    <source>
        <dbReference type="ARBA" id="ARBA00004395"/>
    </source>
</evidence>
<keyword evidence="6" id="KW-0472">Membrane</keyword>
<dbReference type="Pfam" id="PF22431">
    <property type="entry name" value="COG2p_C"/>
    <property type="match status" value="1"/>
</dbReference>
<dbReference type="Proteomes" id="UP000000267">
    <property type="component" value="Unassembled WGS sequence"/>
</dbReference>
<keyword evidence="5" id="KW-0333">Golgi apparatus</keyword>
<dbReference type="GO" id="GO:0017119">
    <property type="term" value="C:Golgi transport complex"/>
    <property type="evidence" value="ECO:0007669"/>
    <property type="project" value="EnsemblFungi"/>
</dbReference>
<evidence type="ECO:0000256" key="2">
    <source>
        <dbReference type="ARBA" id="ARBA00020977"/>
    </source>
</evidence>
<dbReference type="AlphaFoldDB" id="A7TEZ2"/>
<evidence type="ECO:0000256" key="5">
    <source>
        <dbReference type="ARBA" id="ARBA00023034"/>
    </source>
</evidence>
<evidence type="ECO:0000313" key="10">
    <source>
        <dbReference type="EMBL" id="EDO19238.1"/>
    </source>
</evidence>
<dbReference type="OrthoDB" id="4034328at2759"/>
<keyword evidence="4" id="KW-0653">Protein transport</keyword>
<name>A7TEZ2_VANPO</name>
<protein>
    <recommendedName>
        <fullName evidence="2">Conserved oligomeric Golgi complex subunit 2</fullName>
    </recommendedName>
    <alternativeName>
        <fullName evidence="7">Component of oligomeric Golgi complex 2</fullName>
    </alternativeName>
</protein>
<evidence type="ECO:0000256" key="4">
    <source>
        <dbReference type="ARBA" id="ARBA00022927"/>
    </source>
</evidence>
<dbReference type="GO" id="GO:0000425">
    <property type="term" value="P:pexophagy"/>
    <property type="evidence" value="ECO:0007669"/>
    <property type="project" value="EnsemblFungi"/>
</dbReference>
<evidence type="ECO:0000259" key="9">
    <source>
        <dbReference type="Pfam" id="PF22431"/>
    </source>
</evidence>
<dbReference type="InterPro" id="IPR024602">
    <property type="entry name" value="COG_su2_N"/>
</dbReference>
<dbReference type="FunCoup" id="A7TEZ2">
    <property type="interactions" value="79"/>
</dbReference>
<dbReference type="GO" id="GO:0032258">
    <property type="term" value="P:cytoplasm to vacuole targeting by the Cvt pathway"/>
    <property type="evidence" value="ECO:0007669"/>
    <property type="project" value="EnsemblFungi"/>
</dbReference>
<dbReference type="OMA" id="YVHHLRN"/>
<evidence type="ECO:0000259" key="8">
    <source>
        <dbReference type="Pfam" id="PF06148"/>
    </source>
</evidence>
<dbReference type="Pfam" id="PF06148">
    <property type="entry name" value="COG2_N"/>
    <property type="match status" value="1"/>
</dbReference>
<dbReference type="RefSeq" id="XP_001647096.1">
    <property type="nucleotide sequence ID" value="XM_001647046.1"/>
</dbReference>
<accession>A7TEZ2</accession>
<reference evidence="10 11" key="1">
    <citation type="journal article" date="2007" name="Proc. Natl. Acad. Sci. U.S.A.">
        <title>Independent sorting-out of thousands of duplicated gene pairs in two yeast species descended from a whole-genome duplication.</title>
        <authorList>
            <person name="Scannell D.R."/>
            <person name="Frank A.C."/>
            <person name="Conant G.C."/>
            <person name="Byrne K.P."/>
            <person name="Woolfit M."/>
            <person name="Wolfe K.H."/>
        </authorList>
    </citation>
    <scope>NUCLEOTIDE SEQUENCE [LARGE SCALE GENOMIC DNA]</scope>
    <source>
        <strain evidence="11">ATCC 22028 / DSM 70294 / BCRC 21397 / CBS 2163 / NBRC 10782 / NRRL Y-8283 / UCD 57-17</strain>
    </source>
</reference>
<gene>
    <name evidence="10" type="ORF">Kpol_1050p98</name>
</gene>
<dbReference type="GO" id="GO:0000139">
    <property type="term" value="C:Golgi membrane"/>
    <property type="evidence" value="ECO:0007669"/>
    <property type="project" value="UniProtKB-SubCell"/>
</dbReference>
<feature type="domain" description="Conserved oligomeric Golgi complex subunit 2 N-terminal" evidence="8">
    <location>
        <begin position="34"/>
        <end position="90"/>
    </location>
</feature>
<keyword evidence="11" id="KW-1185">Reference proteome</keyword>
<dbReference type="eggNOG" id="ENOG502RYA4">
    <property type="taxonomic scope" value="Eukaryota"/>
</dbReference>
<dbReference type="GeneID" id="5547573"/>
<dbReference type="EMBL" id="DS480381">
    <property type="protein sequence ID" value="EDO19238.1"/>
    <property type="molecule type" value="Genomic_DNA"/>
</dbReference>
<feature type="domain" description="Conserved oligomeric Golgi complex subunit 2 C-terminal" evidence="9">
    <location>
        <begin position="105"/>
        <end position="243"/>
    </location>
</feature>
<keyword evidence="3" id="KW-0813">Transport</keyword>
<evidence type="ECO:0000256" key="6">
    <source>
        <dbReference type="ARBA" id="ARBA00023136"/>
    </source>
</evidence>